<proteinExistence type="predicted"/>
<feature type="transmembrane region" description="Helical" evidence="2">
    <location>
        <begin position="6"/>
        <end position="23"/>
    </location>
</feature>
<keyword evidence="2" id="KW-1133">Transmembrane helix</keyword>
<reference evidence="3 4" key="1">
    <citation type="submission" date="2018-03" db="EMBL/GenBank/DDBJ databases">
        <title>Rhodobacter blasticus.</title>
        <authorList>
            <person name="Meyer T.E."/>
            <person name="Miller S."/>
            <person name="Lodha T."/>
            <person name="Gandham S."/>
            <person name="Chintalapati S."/>
            <person name="Chintalapati V.R."/>
        </authorList>
    </citation>
    <scope>NUCLEOTIDE SEQUENCE [LARGE SCALE GENOMIC DNA]</scope>
    <source>
        <strain evidence="3 4">DSM 2131</strain>
    </source>
</reference>
<protein>
    <submittedName>
        <fullName evidence="3">Uncharacterized protein</fullName>
    </submittedName>
</protein>
<feature type="compositionally biased region" description="Basic and acidic residues" evidence="1">
    <location>
        <begin position="261"/>
        <end position="302"/>
    </location>
</feature>
<keyword evidence="2" id="KW-0812">Transmembrane</keyword>
<evidence type="ECO:0000313" key="3">
    <source>
        <dbReference type="EMBL" id="PTE15539.1"/>
    </source>
</evidence>
<dbReference type="AlphaFoldDB" id="A0A2T4JCC3"/>
<name>A0A2T4JCC3_FUSBL</name>
<evidence type="ECO:0000256" key="2">
    <source>
        <dbReference type="SAM" id="Phobius"/>
    </source>
</evidence>
<dbReference type="EMBL" id="PZKE01000003">
    <property type="protein sequence ID" value="PTE15539.1"/>
    <property type="molecule type" value="Genomic_DNA"/>
</dbReference>
<comment type="caution">
    <text evidence="3">The sequence shown here is derived from an EMBL/GenBank/DDBJ whole genome shotgun (WGS) entry which is preliminary data.</text>
</comment>
<sequence>MRGLNFILSLVFSVFGLCAYLAFDYAMVARQAKARGEEPMSVVTYASGLLQLAGALSGNDGDPARSDAPQTLVAMLPAPPEGWTVRPAEPADVEAFLPPGARGKQADRVRAIGVPREGKGLTGARVIYEKGPRKVVAELIRYPDFIFTSFMAMTQKFELQMLTAEFEGRDFATVRGLEIREAPLPEDFGARLFVAEVGAQIHLRMLASKAMSDEDLLPFLSTLNVPAMNANVVERTTGLGEVPVIVLASVLDAETRKTFEAERDAERQRRAEEQAAREAELEAERKAAEDAERGLTTDEKTGVKVRKGTGTGDGSRFETSGGTLDDSGCVAIAGGKTCGAPPPPDAD</sequence>
<evidence type="ECO:0000256" key="1">
    <source>
        <dbReference type="SAM" id="MobiDB-lite"/>
    </source>
</evidence>
<keyword evidence="2" id="KW-0472">Membrane</keyword>
<dbReference type="Proteomes" id="UP000241362">
    <property type="component" value="Unassembled WGS sequence"/>
</dbReference>
<organism evidence="3 4">
    <name type="scientific">Fuscovulum blasticum DSM 2131</name>
    <dbReference type="NCBI Taxonomy" id="1188250"/>
    <lineage>
        <taxon>Bacteria</taxon>
        <taxon>Pseudomonadati</taxon>
        <taxon>Pseudomonadota</taxon>
        <taxon>Alphaproteobacteria</taxon>
        <taxon>Rhodobacterales</taxon>
        <taxon>Paracoccaceae</taxon>
        <taxon>Pseudogemmobacter</taxon>
    </lineage>
</organism>
<keyword evidence="4" id="KW-1185">Reference proteome</keyword>
<feature type="region of interest" description="Disordered" evidence="1">
    <location>
        <begin position="261"/>
        <end position="326"/>
    </location>
</feature>
<accession>A0A2T4JCC3</accession>
<gene>
    <name evidence="3" type="ORF">C5F44_03950</name>
</gene>
<dbReference type="RefSeq" id="WP_107672216.1">
    <property type="nucleotide sequence ID" value="NZ_PZKE01000003.1"/>
</dbReference>
<evidence type="ECO:0000313" key="4">
    <source>
        <dbReference type="Proteomes" id="UP000241362"/>
    </source>
</evidence>